<accession>A0ABN8FJ38</accession>
<comment type="similarity">
    <text evidence="1">Belongs to the glycosyltransferase 2 family.</text>
</comment>
<proteinExistence type="inferred from homology"/>
<dbReference type="InterPro" id="IPR001173">
    <property type="entry name" value="Glyco_trans_2-like"/>
</dbReference>
<dbReference type="RefSeq" id="WP_234539205.1">
    <property type="nucleotide sequence ID" value="NZ_CAKMAB010000027.1"/>
</dbReference>
<dbReference type="CDD" id="cd00761">
    <property type="entry name" value="Glyco_tranf_GTA_type"/>
    <property type="match status" value="1"/>
</dbReference>
<organism evidence="3 4">
    <name type="scientific">Paenibacillus pseudetheri</name>
    <dbReference type="NCBI Taxonomy" id="2897682"/>
    <lineage>
        <taxon>Bacteria</taxon>
        <taxon>Bacillati</taxon>
        <taxon>Bacillota</taxon>
        <taxon>Bacilli</taxon>
        <taxon>Bacillales</taxon>
        <taxon>Paenibacillaceae</taxon>
        <taxon>Paenibacillus</taxon>
    </lineage>
</organism>
<dbReference type="EMBL" id="CAKMAB010000027">
    <property type="protein sequence ID" value="CAH1057999.1"/>
    <property type="molecule type" value="Genomic_DNA"/>
</dbReference>
<sequence>MNITIKIHNEKGLSSYTSPKVSIIVATYRRNETLRKALQSLITQTYSNIEIIVVDDNADINWNETVENIVNDIETSDGIEIIYIKNNNNKGSAETRNIGIEIATGEYVTFLDDDDLYLPDKVKKQLEHMIQEGSDFSLTDLWLYDENGNLIEKRRRDYIKDLSSDSLIIYHLLYHMTGTDVMMFKKMYLLNIGMFSPINVGDEFYLMQKAIEGKGIFSYLPGCEVKAYVHSETDGLSSGDGKVLGENVLFEYKKKYFDILTKKEQRYIKMRHHAVLAFAEFRRGKYFSMTKNLCLSLIFSPTKLVNLFISRK</sequence>
<protein>
    <recommendedName>
        <fullName evidence="2">Glycosyltransferase 2-like domain-containing protein</fullName>
    </recommendedName>
</protein>
<evidence type="ECO:0000313" key="3">
    <source>
        <dbReference type="EMBL" id="CAH1057999.1"/>
    </source>
</evidence>
<dbReference type="PANTHER" id="PTHR22916">
    <property type="entry name" value="GLYCOSYLTRANSFERASE"/>
    <property type="match status" value="1"/>
</dbReference>
<gene>
    <name evidence="3" type="ORF">PAECIP111894_04172</name>
</gene>
<dbReference type="SUPFAM" id="SSF53448">
    <property type="entry name" value="Nucleotide-diphospho-sugar transferases"/>
    <property type="match status" value="1"/>
</dbReference>
<dbReference type="Proteomes" id="UP000838749">
    <property type="component" value="Unassembled WGS sequence"/>
</dbReference>
<dbReference type="Gene3D" id="3.90.550.10">
    <property type="entry name" value="Spore Coat Polysaccharide Biosynthesis Protein SpsA, Chain A"/>
    <property type="match status" value="1"/>
</dbReference>
<dbReference type="PANTHER" id="PTHR22916:SF3">
    <property type="entry name" value="UDP-GLCNAC:BETAGAL BETA-1,3-N-ACETYLGLUCOSAMINYLTRANSFERASE-LIKE PROTEIN 1"/>
    <property type="match status" value="1"/>
</dbReference>
<evidence type="ECO:0000259" key="2">
    <source>
        <dbReference type="Pfam" id="PF00535"/>
    </source>
</evidence>
<evidence type="ECO:0000256" key="1">
    <source>
        <dbReference type="ARBA" id="ARBA00006739"/>
    </source>
</evidence>
<feature type="domain" description="Glycosyltransferase 2-like" evidence="2">
    <location>
        <begin position="22"/>
        <end position="187"/>
    </location>
</feature>
<evidence type="ECO:0000313" key="4">
    <source>
        <dbReference type="Proteomes" id="UP000838749"/>
    </source>
</evidence>
<name>A0ABN8FJ38_9BACL</name>
<dbReference type="Pfam" id="PF00535">
    <property type="entry name" value="Glycos_transf_2"/>
    <property type="match status" value="1"/>
</dbReference>
<keyword evidence="4" id="KW-1185">Reference proteome</keyword>
<reference evidence="3" key="1">
    <citation type="submission" date="2021-12" db="EMBL/GenBank/DDBJ databases">
        <authorList>
            <person name="Criscuolo A."/>
        </authorList>
    </citation>
    <scope>NUCLEOTIDE SEQUENCE</scope>
    <source>
        <strain evidence="3">CIP111894</strain>
    </source>
</reference>
<dbReference type="InterPro" id="IPR029044">
    <property type="entry name" value="Nucleotide-diphossugar_trans"/>
</dbReference>
<comment type="caution">
    <text evidence="3">The sequence shown here is derived from an EMBL/GenBank/DDBJ whole genome shotgun (WGS) entry which is preliminary data.</text>
</comment>